<evidence type="ECO:0000313" key="2">
    <source>
        <dbReference type="EMBL" id="GHA91974.1"/>
    </source>
</evidence>
<dbReference type="Proteomes" id="UP000644020">
    <property type="component" value="Unassembled WGS sequence"/>
</dbReference>
<comment type="caution">
    <text evidence="2">The sequence shown here is derived from an EMBL/GenBank/DDBJ whole genome shotgun (WGS) entry which is preliminary data.</text>
</comment>
<name>A0A918WAZ1_9ACTN</name>
<feature type="transmembrane region" description="Helical" evidence="1">
    <location>
        <begin position="174"/>
        <end position="193"/>
    </location>
</feature>
<reference evidence="2" key="1">
    <citation type="journal article" date="2014" name="Int. J. Syst. Evol. Microbiol.">
        <title>Complete genome sequence of Corynebacterium casei LMG S-19264T (=DSM 44701T), isolated from a smear-ripened cheese.</title>
        <authorList>
            <consortium name="US DOE Joint Genome Institute (JGI-PGF)"/>
            <person name="Walter F."/>
            <person name="Albersmeier A."/>
            <person name="Kalinowski J."/>
            <person name="Ruckert C."/>
        </authorList>
    </citation>
    <scope>NUCLEOTIDE SEQUENCE</scope>
    <source>
        <strain evidence="2">JCM 4518</strain>
    </source>
</reference>
<keyword evidence="1" id="KW-1133">Transmembrane helix</keyword>
<dbReference type="EMBL" id="BMUL01000010">
    <property type="protein sequence ID" value="GHA91974.1"/>
    <property type="molecule type" value="Genomic_DNA"/>
</dbReference>
<sequence length="344" mass="34289">MGDVVDGTGGADGAGKDRAAERDRAVGASALLWLAAVGVVAVFLAVWGVEAVAPVVRESAVIGHADDGGGDDGGPESPAVKALTGDGRAVPLGEAGGILRPFRLGDAVVVTRSRVTGRPLAVRGPGGEADLHTHGGIVVLLAVSGVVVGVTCRYGRRVYAAARRLPLPGPVRRLPVFAVPVAGAALAGLTLFGPGGSEGRPWTLDGMGIYDAPEFFPGTVVPSGGTADVRGFSLRVGGPLAEGAPAGAPGRLAGLRVLVAEVVVRNGREAAAYLPVQLVGEGRGRAALLAAGECGAAPGGFDGHVPVRPAPVSRMCFVVPEGFAPRYLIVGGADDDVALAVSAR</sequence>
<protein>
    <submittedName>
        <fullName evidence="2">Uncharacterized protein</fullName>
    </submittedName>
</protein>
<evidence type="ECO:0000313" key="3">
    <source>
        <dbReference type="Proteomes" id="UP000644020"/>
    </source>
</evidence>
<evidence type="ECO:0000256" key="1">
    <source>
        <dbReference type="SAM" id="Phobius"/>
    </source>
</evidence>
<accession>A0A918WAZ1</accession>
<reference evidence="2" key="2">
    <citation type="submission" date="2020-09" db="EMBL/GenBank/DDBJ databases">
        <authorList>
            <person name="Sun Q."/>
            <person name="Ohkuma M."/>
        </authorList>
    </citation>
    <scope>NUCLEOTIDE SEQUENCE</scope>
    <source>
        <strain evidence="2">JCM 4518</strain>
    </source>
</reference>
<dbReference type="AlphaFoldDB" id="A0A918WAZ1"/>
<keyword evidence="1" id="KW-0812">Transmembrane</keyword>
<proteinExistence type="predicted"/>
<feature type="transmembrane region" description="Helical" evidence="1">
    <location>
        <begin position="135"/>
        <end position="154"/>
    </location>
</feature>
<gene>
    <name evidence="2" type="ORF">GCM10010305_39530</name>
</gene>
<feature type="transmembrane region" description="Helical" evidence="1">
    <location>
        <begin position="25"/>
        <end position="49"/>
    </location>
</feature>
<keyword evidence="1" id="KW-0472">Membrane</keyword>
<organism evidence="2 3">
    <name type="scientific">Streptomyces termitum</name>
    <dbReference type="NCBI Taxonomy" id="67368"/>
    <lineage>
        <taxon>Bacteria</taxon>
        <taxon>Bacillati</taxon>
        <taxon>Actinomycetota</taxon>
        <taxon>Actinomycetes</taxon>
        <taxon>Kitasatosporales</taxon>
        <taxon>Streptomycetaceae</taxon>
        <taxon>Streptomyces</taxon>
    </lineage>
</organism>
<keyword evidence="3" id="KW-1185">Reference proteome</keyword>